<keyword evidence="2" id="KW-0969">Cilium</keyword>
<keyword evidence="2" id="KW-0966">Cell projection</keyword>
<dbReference type="PANTHER" id="PTHR43415">
    <property type="entry name" value="SPERMIDINE N(1)-ACETYLTRANSFERASE"/>
    <property type="match status" value="1"/>
</dbReference>
<reference evidence="2 3" key="1">
    <citation type="submission" date="2016-12" db="EMBL/GenBank/DDBJ databases">
        <title>Complete genome sequence of Thauera chlorobenzoica, a Betaproteobacterium degrading haloaromatics anaerobically to CO2 and halides.</title>
        <authorList>
            <person name="Goris T."/>
            <person name="Mergelsberg M."/>
            <person name="Boll M."/>
        </authorList>
    </citation>
    <scope>NUCLEOTIDE SEQUENCE [LARGE SCALE GENOMIC DNA]</scope>
    <source>
        <strain evidence="2 3">3CB1</strain>
    </source>
</reference>
<dbReference type="AlphaFoldDB" id="A0A1L6FA50"/>
<protein>
    <submittedName>
        <fullName evidence="2">Flagellin modification protein FlmH</fullName>
    </submittedName>
</protein>
<keyword evidence="2" id="KW-0282">Flagellum</keyword>
<dbReference type="InterPro" id="IPR016181">
    <property type="entry name" value="Acyl_CoA_acyltransferase"/>
</dbReference>
<gene>
    <name evidence="2" type="ORF">Tchl_0897</name>
</gene>
<evidence type="ECO:0000313" key="3">
    <source>
        <dbReference type="Proteomes" id="UP000185739"/>
    </source>
</evidence>
<dbReference type="InterPro" id="IPR000182">
    <property type="entry name" value="GNAT_dom"/>
</dbReference>
<feature type="domain" description="N-acetyltransferase" evidence="1">
    <location>
        <begin position="1"/>
        <end position="133"/>
    </location>
</feature>
<dbReference type="InterPro" id="IPR020036">
    <property type="entry name" value="PseH"/>
</dbReference>
<proteinExistence type="predicted"/>
<name>A0A1L6FA50_9RHOO</name>
<organism evidence="2 3">
    <name type="scientific">Thauera chlorobenzoica</name>
    <dbReference type="NCBI Taxonomy" id="96773"/>
    <lineage>
        <taxon>Bacteria</taxon>
        <taxon>Pseudomonadati</taxon>
        <taxon>Pseudomonadota</taxon>
        <taxon>Betaproteobacteria</taxon>
        <taxon>Rhodocyclales</taxon>
        <taxon>Zoogloeaceae</taxon>
        <taxon>Thauera</taxon>
    </lineage>
</organism>
<sequence>MYTQHEISIDEHARWFARASQDPERHLLVFEIDTTPLGFINIHQIASGGIADWGFYAAPDAPKGTGHALGQAALRYAFEPAGLHKLCGQALAFNERSIRFHLNLGFQREGVLRHQHFDGRQYHDVVCFGLLANEWHHAN</sequence>
<dbReference type="PROSITE" id="PS51186">
    <property type="entry name" value="GNAT"/>
    <property type="match status" value="1"/>
</dbReference>
<dbReference type="NCBIfam" id="TIGR03585">
    <property type="entry name" value="PseH"/>
    <property type="match status" value="1"/>
</dbReference>
<dbReference type="Proteomes" id="UP000185739">
    <property type="component" value="Chromosome"/>
</dbReference>
<dbReference type="GO" id="GO:0016747">
    <property type="term" value="F:acyltransferase activity, transferring groups other than amino-acyl groups"/>
    <property type="evidence" value="ECO:0007669"/>
    <property type="project" value="InterPro"/>
</dbReference>
<dbReference type="SUPFAM" id="SSF55729">
    <property type="entry name" value="Acyl-CoA N-acyltransferases (Nat)"/>
    <property type="match status" value="1"/>
</dbReference>
<dbReference type="STRING" id="96773.Tchl_0897"/>
<keyword evidence="3" id="KW-1185">Reference proteome</keyword>
<dbReference type="Pfam" id="PF13302">
    <property type="entry name" value="Acetyltransf_3"/>
    <property type="match status" value="1"/>
</dbReference>
<dbReference type="PANTHER" id="PTHR43415:SF3">
    <property type="entry name" value="GNAT-FAMILY ACETYLTRANSFERASE"/>
    <property type="match status" value="1"/>
</dbReference>
<dbReference type="KEGG" id="tcl:Tchl_0897"/>
<accession>A0A1L6FA50</accession>
<dbReference type="Gene3D" id="3.40.630.30">
    <property type="match status" value="1"/>
</dbReference>
<evidence type="ECO:0000259" key="1">
    <source>
        <dbReference type="PROSITE" id="PS51186"/>
    </source>
</evidence>
<dbReference type="EMBL" id="CP018839">
    <property type="protein sequence ID" value="APR03761.1"/>
    <property type="molecule type" value="Genomic_DNA"/>
</dbReference>
<evidence type="ECO:0000313" key="2">
    <source>
        <dbReference type="EMBL" id="APR03761.1"/>
    </source>
</evidence>